<proteinExistence type="predicted"/>
<dbReference type="EMBL" id="MNCJ02000326">
    <property type="protein sequence ID" value="KAF5780543.1"/>
    <property type="molecule type" value="Genomic_DNA"/>
</dbReference>
<dbReference type="Proteomes" id="UP000215914">
    <property type="component" value="Chromosome 11"/>
</dbReference>
<organism evidence="2 3">
    <name type="scientific">Helianthus annuus</name>
    <name type="common">Common sunflower</name>
    <dbReference type="NCBI Taxonomy" id="4232"/>
    <lineage>
        <taxon>Eukaryota</taxon>
        <taxon>Viridiplantae</taxon>
        <taxon>Streptophyta</taxon>
        <taxon>Embryophyta</taxon>
        <taxon>Tracheophyta</taxon>
        <taxon>Spermatophyta</taxon>
        <taxon>Magnoliopsida</taxon>
        <taxon>eudicotyledons</taxon>
        <taxon>Gunneridae</taxon>
        <taxon>Pentapetalae</taxon>
        <taxon>asterids</taxon>
        <taxon>campanulids</taxon>
        <taxon>Asterales</taxon>
        <taxon>Asteraceae</taxon>
        <taxon>Asteroideae</taxon>
        <taxon>Heliantheae alliance</taxon>
        <taxon>Heliantheae</taxon>
        <taxon>Helianthus</taxon>
    </lineage>
</organism>
<keyword evidence="3" id="KW-1185">Reference proteome</keyword>
<reference evidence="2" key="2">
    <citation type="submission" date="2017-02" db="EMBL/GenBank/DDBJ databases">
        <title>Sunflower complete genome.</title>
        <authorList>
            <person name="Langlade N."/>
            <person name="Munos S."/>
        </authorList>
    </citation>
    <scope>NUCLEOTIDE SEQUENCE [LARGE SCALE GENOMIC DNA]</scope>
    <source>
        <tissue evidence="2">Leaves</tissue>
    </source>
</reference>
<dbReference type="EC" id="1.1.1.193" evidence="1"/>
<protein>
    <submittedName>
        <fullName evidence="1">5-amino-6-(5-phosphoribosylamino)uracil reductase</fullName>
        <ecNumber evidence="1">1.1.1.193</ecNumber>
    </submittedName>
</protein>
<dbReference type="InParanoid" id="A0A251T9K8"/>
<gene>
    <name evidence="2" type="ORF">HannXRQ_Chr11g0327871</name>
    <name evidence="1" type="ORF">HanXRQr2_Chr11g0473041</name>
</gene>
<keyword evidence="1" id="KW-0560">Oxidoreductase</keyword>
<evidence type="ECO:0000313" key="2">
    <source>
        <dbReference type="EMBL" id="OTG07216.1"/>
    </source>
</evidence>
<evidence type="ECO:0000313" key="3">
    <source>
        <dbReference type="Proteomes" id="UP000215914"/>
    </source>
</evidence>
<accession>A0A251T9K8</accession>
<dbReference type="AlphaFoldDB" id="A0A251T9K8"/>
<name>A0A251T9K8_HELAN</name>
<dbReference type="GO" id="GO:0008703">
    <property type="term" value="F:5-amino-6-(5-phosphoribosylamino)uracil reductase activity"/>
    <property type="evidence" value="ECO:0007669"/>
    <property type="project" value="UniProtKB-EC"/>
</dbReference>
<reference evidence="1 3" key="1">
    <citation type="journal article" date="2017" name="Nature">
        <title>The sunflower genome provides insights into oil metabolism, flowering and Asterid evolution.</title>
        <authorList>
            <person name="Badouin H."/>
            <person name="Gouzy J."/>
            <person name="Grassa C.J."/>
            <person name="Murat F."/>
            <person name="Staton S.E."/>
            <person name="Cottret L."/>
            <person name="Lelandais-Briere C."/>
            <person name="Owens G.L."/>
            <person name="Carrere S."/>
            <person name="Mayjonade B."/>
            <person name="Legrand L."/>
            <person name="Gill N."/>
            <person name="Kane N.C."/>
            <person name="Bowers J.E."/>
            <person name="Hubner S."/>
            <person name="Bellec A."/>
            <person name="Berard A."/>
            <person name="Berges H."/>
            <person name="Blanchet N."/>
            <person name="Boniface M.C."/>
            <person name="Brunel D."/>
            <person name="Catrice O."/>
            <person name="Chaidir N."/>
            <person name="Claudel C."/>
            <person name="Donnadieu C."/>
            <person name="Faraut T."/>
            <person name="Fievet G."/>
            <person name="Helmstetter N."/>
            <person name="King M."/>
            <person name="Knapp S.J."/>
            <person name="Lai Z."/>
            <person name="Le Paslier M.C."/>
            <person name="Lippi Y."/>
            <person name="Lorenzon L."/>
            <person name="Mandel J.R."/>
            <person name="Marage G."/>
            <person name="Marchand G."/>
            <person name="Marquand E."/>
            <person name="Bret-Mestries E."/>
            <person name="Morien E."/>
            <person name="Nambeesan S."/>
            <person name="Nguyen T."/>
            <person name="Pegot-Espagnet P."/>
            <person name="Pouilly N."/>
            <person name="Raftis F."/>
            <person name="Sallet E."/>
            <person name="Schiex T."/>
            <person name="Thomas J."/>
            <person name="Vandecasteele C."/>
            <person name="Vares D."/>
            <person name="Vear F."/>
            <person name="Vautrin S."/>
            <person name="Crespi M."/>
            <person name="Mangin B."/>
            <person name="Burke J.M."/>
            <person name="Salse J."/>
            <person name="Munos S."/>
            <person name="Vincourt P."/>
            <person name="Rieseberg L.H."/>
            <person name="Langlade N.B."/>
        </authorList>
    </citation>
    <scope>NUCLEOTIDE SEQUENCE [LARGE SCALE GENOMIC DNA]</scope>
    <source>
        <strain evidence="3">cv. SF193</strain>
        <tissue evidence="1">Leaves</tissue>
    </source>
</reference>
<dbReference type="Gramene" id="mRNA:HanXRQr2_Chr11g0473041">
    <property type="protein sequence ID" value="mRNA:HanXRQr2_Chr11g0473041"/>
    <property type="gene ID" value="HanXRQr2_Chr11g0473041"/>
</dbReference>
<sequence>MESGDCHGDYTAVSALIKAGISRVVIGMRYPLQHLRGKAIHTLRNEGLQVDVLGDIGSGSIESRLSPFAITRGQKEEEEEIKQDPLTELRYVWGLKGGGGDYQLKMYYDIVYSVVRFGMPRRFCKSYKILLGGWR</sequence>
<dbReference type="Gene3D" id="3.40.140.10">
    <property type="entry name" value="Cytidine Deaminase, domain 2"/>
    <property type="match status" value="1"/>
</dbReference>
<dbReference type="OrthoDB" id="206452at2759"/>
<evidence type="ECO:0000313" key="1">
    <source>
        <dbReference type="EMBL" id="KAF5780543.1"/>
    </source>
</evidence>
<reference evidence="1" key="3">
    <citation type="submission" date="2020-06" db="EMBL/GenBank/DDBJ databases">
        <title>Helianthus annuus Genome sequencing and assembly Release 2.</title>
        <authorList>
            <person name="Gouzy J."/>
            <person name="Langlade N."/>
            <person name="Munos S."/>
        </authorList>
    </citation>
    <scope>NUCLEOTIDE SEQUENCE</scope>
    <source>
        <tissue evidence="1">Leaves</tissue>
    </source>
</reference>
<dbReference type="STRING" id="4232.A0A251T9K8"/>
<dbReference type="EMBL" id="CM007900">
    <property type="protein sequence ID" value="OTG07216.1"/>
    <property type="molecule type" value="Genomic_DNA"/>
</dbReference>